<evidence type="ECO:0000313" key="3">
    <source>
        <dbReference type="Proteomes" id="UP000092730"/>
    </source>
</evidence>
<dbReference type="EMBL" id="CP144545">
    <property type="protein sequence ID" value="WVW84790.1"/>
    <property type="molecule type" value="Genomic_DNA"/>
</dbReference>
<reference evidence="1" key="3">
    <citation type="submission" date="2014-01" db="EMBL/GenBank/DDBJ databases">
        <title>Evolution of pathogenesis and genome organization in the Tremellales.</title>
        <authorList>
            <person name="Cuomo C."/>
            <person name="Litvintseva A."/>
            <person name="Heitman J."/>
            <person name="Chen Y."/>
            <person name="Sun S."/>
            <person name="Springer D."/>
            <person name="Dromer F."/>
            <person name="Young S."/>
            <person name="Zeng Q."/>
            <person name="Chapman S."/>
            <person name="Gujja S."/>
            <person name="Saif S."/>
            <person name="Birren B."/>
        </authorList>
    </citation>
    <scope>NUCLEOTIDE SEQUENCE</scope>
    <source>
        <strain evidence="1">CBS 10118</strain>
    </source>
</reference>
<dbReference type="EMBL" id="KI894022">
    <property type="protein sequence ID" value="OCF24450.1"/>
    <property type="molecule type" value="Genomic_DNA"/>
</dbReference>
<organism evidence="1">
    <name type="scientific">Kwoniella bestiolae CBS 10118</name>
    <dbReference type="NCBI Taxonomy" id="1296100"/>
    <lineage>
        <taxon>Eukaryota</taxon>
        <taxon>Fungi</taxon>
        <taxon>Dikarya</taxon>
        <taxon>Basidiomycota</taxon>
        <taxon>Agaricomycotina</taxon>
        <taxon>Tremellomycetes</taxon>
        <taxon>Tremellales</taxon>
        <taxon>Cryptococcaceae</taxon>
        <taxon>Kwoniella</taxon>
    </lineage>
</organism>
<reference evidence="2" key="4">
    <citation type="submission" date="2024-02" db="EMBL/GenBank/DDBJ databases">
        <title>Comparative genomics of Cryptococcus and Kwoniella reveals pathogenesis evolution and contrasting modes of karyotype evolution via chromosome fusion or intercentromeric recombination.</title>
        <authorList>
            <person name="Coelho M.A."/>
            <person name="David-Palma M."/>
            <person name="Shea T."/>
            <person name="Bowers K."/>
            <person name="McGinley-Smith S."/>
            <person name="Mohammad A.W."/>
            <person name="Gnirke A."/>
            <person name="Yurkov A.M."/>
            <person name="Nowrousian M."/>
            <person name="Sun S."/>
            <person name="Cuomo C.A."/>
            <person name="Heitman J."/>
        </authorList>
    </citation>
    <scope>NUCLEOTIDE SEQUENCE</scope>
    <source>
        <strain evidence="2">CBS 10118</strain>
    </source>
</reference>
<proteinExistence type="predicted"/>
<dbReference type="AlphaFoldDB" id="A0A1B9G0B1"/>
<evidence type="ECO:0000313" key="2">
    <source>
        <dbReference type="EMBL" id="WVW84790.1"/>
    </source>
</evidence>
<reference evidence="1" key="1">
    <citation type="submission" date="2013-07" db="EMBL/GenBank/DDBJ databases">
        <title>The Genome Sequence of Cryptococcus bestiolae CBS10118.</title>
        <authorList>
            <consortium name="The Broad Institute Genome Sequencing Platform"/>
            <person name="Cuomo C."/>
            <person name="Litvintseva A."/>
            <person name="Chen Y."/>
            <person name="Heitman J."/>
            <person name="Sun S."/>
            <person name="Springer D."/>
            <person name="Dromer F."/>
            <person name="Young S.K."/>
            <person name="Zeng Q."/>
            <person name="Gargeya S."/>
            <person name="Fitzgerald M."/>
            <person name="Abouelleil A."/>
            <person name="Alvarado L."/>
            <person name="Berlin A.M."/>
            <person name="Chapman S.B."/>
            <person name="Dewar J."/>
            <person name="Goldberg J."/>
            <person name="Griggs A."/>
            <person name="Gujja S."/>
            <person name="Hansen M."/>
            <person name="Howarth C."/>
            <person name="Imamovic A."/>
            <person name="Larimer J."/>
            <person name="McCowan C."/>
            <person name="Murphy C."/>
            <person name="Pearson M."/>
            <person name="Priest M."/>
            <person name="Roberts A."/>
            <person name="Saif S."/>
            <person name="Shea T."/>
            <person name="Sykes S."/>
            <person name="Wortman J."/>
            <person name="Nusbaum C."/>
            <person name="Birren B."/>
        </authorList>
    </citation>
    <scope>NUCLEOTIDE SEQUENCE [LARGE SCALE GENOMIC DNA]</scope>
    <source>
        <strain evidence="1">CBS 10118</strain>
    </source>
</reference>
<dbReference type="KEGG" id="kbi:30210309"/>
<dbReference type="Proteomes" id="UP000092730">
    <property type="component" value="Chromosome 5"/>
</dbReference>
<evidence type="ECO:0000313" key="1">
    <source>
        <dbReference type="EMBL" id="OCF24450.1"/>
    </source>
</evidence>
<dbReference type="VEuPathDB" id="FungiDB:I302_05910"/>
<reference evidence="2" key="2">
    <citation type="submission" date="2013-07" db="EMBL/GenBank/DDBJ databases">
        <authorList>
            <consortium name="The Broad Institute Genome Sequencing Platform"/>
            <person name="Cuomo C."/>
            <person name="Litvintseva A."/>
            <person name="Chen Y."/>
            <person name="Heitman J."/>
            <person name="Sun S."/>
            <person name="Springer D."/>
            <person name="Dromer F."/>
            <person name="Young S.K."/>
            <person name="Zeng Q."/>
            <person name="Gargeya S."/>
            <person name="Fitzgerald M."/>
            <person name="Abouelleil A."/>
            <person name="Alvarado L."/>
            <person name="Berlin A.M."/>
            <person name="Chapman S.B."/>
            <person name="Dewar J."/>
            <person name="Goldberg J."/>
            <person name="Griggs A."/>
            <person name="Gujja S."/>
            <person name="Hansen M."/>
            <person name="Howarth C."/>
            <person name="Imamovic A."/>
            <person name="Larimer J."/>
            <person name="McCowan C."/>
            <person name="Murphy C."/>
            <person name="Pearson M."/>
            <person name="Priest M."/>
            <person name="Roberts A."/>
            <person name="Saif S."/>
            <person name="Shea T."/>
            <person name="Sykes S."/>
            <person name="Wortman J."/>
            <person name="Nusbaum C."/>
            <person name="Birren B."/>
        </authorList>
    </citation>
    <scope>NUCLEOTIDE SEQUENCE</scope>
    <source>
        <strain evidence="2">CBS 10118</strain>
    </source>
</reference>
<dbReference type="OrthoDB" id="2565932at2759"/>
<dbReference type="GeneID" id="30210309"/>
<keyword evidence="3" id="KW-1185">Reference proteome</keyword>
<name>A0A1B9G0B1_9TREE</name>
<sequence>MQMTTYRSLAPIALSAPALAELGSVNGTEHQLMKRDAQILWGSYYGPQPSEIKGSKLNNDWFLCAAASISHINPYAIKKHFKATSPSAQRKRKEKDSEKFESIELELFNIEENAFQITSVKYDEISDKNSISGDAWWAGAYEIGAPRVGGNEYIIKEGFKKDSKDSKGGFKKDGKADIGLRTITGLEGVTSDAPKLEEDLWSILIKGKKSPICVEKDHQWFGFTGIEGGSKDDNVNVTLYDTRKGEYTRVELKDLAKDISHYSKLKNDDKL</sequence>
<gene>
    <name evidence="1" type="ORF">I302_05910</name>
    <name evidence="2" type="ORF">I302_106825</name>
</gene>
<dbReference type="RefSeq" id="XP_019045520.1">
    <property type="nucleotide sequence ID" value="XM_019192523.1"/>
</dbReference>
<accession>A0A1B9G0B1</accession>
<protein>
    <submittedName>
        <fullName evidence="1">Uncharacterized protein</fullName>
    </submittedName>
</protein>